<keyword evidence="5" id="KW-1185">Reference proteome</keyword>
<proteinExistence type="predicted"/>
<dbReference type="Gene3D" id="3.80.10.10">
    <property type="entry name" value="Ribonuclease Inhibitor"/>
    <property type="match status" value="1"/>
</dbReference>
<accession>A0A1R3L535</accession>
<dbReference type="AlphaFoldDB" id="A0A1R3L535"/>
<evidence type="ECO:0000256" key="2">
    <source>
        <dbReference type="ARBA" id="ARBA00022737"/>
    </source>
</evidence>
<dbReference type="Gramene" id="ONH89514">
    <property type="protein sequence ID" value="ONH89514"/>
    <property type="gene ID" value="PRUPE_I002000"/>
</dbReference>
<evidence type="ECO:0000313" key="4">
    <source>
        <dbReference type="EMBL" id="ONH89514.1"/>
    </source>
</evidence>
<gene>
    <name evidence="4" type="ORF">PRUPE_I002000</name>
</gene>
<evidence type="ECO:0000256" key="1">
    <source>
        <dbReference type="ARBA" id="ARBA00022614"/>
    </source>
</evidence>
<dbReference type="InterPro" id="IPR032675">
    <property type="entry name" value="LRR_dom_sf"/>
</dbReference>
<dbReference type="InterPro" id="IPR045344">
    <property type="entry name" value="C-JID"/>
</dbReference>
<protein>
    <recommendedName>
        <fullName evidence="3">C-JID domain-containing protein</fullName>
    </recommendedName>
</protein>
<dbReference type="Proteomes" id="UP000006882">
    <property type="component" value="Unassembled WGS sequence"/>
</dbReference>
<feature type="domain" description="C-JID" evidence="3">
    <location>
        <begin position="225"/>
        <end position="279"/>
    </location>
</feature>
<dbReference type="PANTHER" id="PTHR47186:SF3">
    <property type="entry name" value="OS09G0267800 PROTEIN"/>
    <property type="match status" value="1"/>
</dbReference>
<dbReference type="Pfam" id="PF13855">
    <property type="entry name" value="LRR_8"/>
    <property type="match status" value="1"/>
</dbReference>
<keyword evidence="2" id="KW-0677">Repeat</keyword>
<dbReference type="EMBL" id="KV887591">
    <property type="protein sequence ID" value="ONH89514.1"/>
    <property type="molecule type" value="Genomic_DNA"/>
</dbReference>
<evidence type="ECO:0000259" key="3">
    <source>
        <dbReference type="Pfam" id="PF20160"/>
    </source>
</evidence>
<dbReference type="PANTHER" id="PTHR47186">
    <property type="entry name" value="LEUCINE-RICH REPEAT-CONTAINING PROTEIN 57"/>
    <property type="match status" value="1"/>
</dbReference>
<name>A0A1R3L535_PRUPE</name>
<dbReference type="Pfam" id="PF20160">
    <property type="entry name" value="C-JID"/>
    <property type="match status" value="1"/>
</dbReference>
<evidence type="ECO:0000313" key="5">
    <source>
        <dbReference type="Proteomes" id="UP000006882"/>
    </source>
</evidence>
<reference evidence="4 5" key="1">
    <citation type="journal article" date="2013" name="Nat. Genet.">
        <title>The high-quality draft genome of peach (Prunus persica) identifies unique patterns of genetic diversity, domestication and genome evolution.</title>
        <authorList>
            <consortium name="International Peach Genome Initiative"/>
            <person name="Verde I."/>
            <person name="Abbott A.G."/>
            <person name="Scalabrin S."/>
            <person name="Jung S."/>
            <person name="Shu S."/>
            <person name="Marroni F."/>
            <person name="Zhebentyayeva T."/>
            <person name="Dettori M.T."/>
            <person name="Grimwood J."/>
            <person name="Cattonaro F."/>
            <person name="Zuccolo A."/>
            <person name="Rossini L."/>
            <person name="Jenkins J."/>
            <person name="Vendramin E."/>
            <person name="Meisel L.A."/>
            <person name="Decroocq V."/>
            <person name="Sosinski B."/>
            <person name="Prochnik S."/>
            <person name="Mitros T."/>
            <person name="Policriti A."/>
            <person name="Cipriani G."/>
            <person name="Dondini L."/>
            <person name="Ficklin S."/>
            <person name="Goodstein D.M."/>
            <person name="Xuan P."/>
            <person name="Del Fabbro C."/>
            <person name="Aramini V."/>
            <person name="Copetti D."/>
            <person name="Gonzalez S."/>
            <person name="Horner D.S."/>
            <person name="Falchi R."/>
            <person name="Lucas S."/>
            <person name="Mica E."/>
            <person name="Maldonado J."/>
            <person name="Lazzari B."/>
            <person name="Bielenberg D."/>
            <person name="Pirona R."/>
            <person name="Miculan M."/>
            <person name="Barakat A."/>
            <person name="Testolin R."/>
            <person name="Stella A."/>
            <person name="Tartarini S."/>
            <person name="Tonutti P."/>
            <person name="Arus P."/>
            <person name="Orellana A."/>
            <person name="Wells C."/>
            <person name="Main D."/>
            <person name="Vizzotto G."/>
            <person name="Silva H."/>
            <person name="Salamini F."/>
            <person name="Schmutz J."/>
            <person name="Morgante M."/>
            <person name="Rokhsar D.S."/>
        </authorList>
    </citation>
    <scope>NUCLEOTIDE SEQUENCE [LARGE SCALE GENOMIC DNA]</scope>
    <source>
        <strain evidence="5">cv. Nemared</strain>
    </source>
</reference>
<dbReference type="InterPro" id="IPR001611">
    <property type="entry name" value="Leu-rich_rpt"/>
</dbReference>
<dbReference type="PROSITE" id="PS51450">
    <property type="entry name" value="LRR"/>
    <property type="match status" value="1"/>
</dbReference>
<dbReference type="SUPFAM" id="SSF52047">
    <property type="entry name" value="RNI-like"/>
    <property type="match status" value="1"/>
</dbReference>
<keyword evidence="1" id="KW-0433">Leucine-rich repeat</keyword>
<organism evidence="4 5">
    <name type="scientific">Prunus persica</name>
    <name type="common">Peach</name>
    <name type="synonym">Amygdalus persica</name>
    <dbReference type="NCBI Taxonomy" id="3760"/>
    <lineage>
        <taxon>Eukaryota</taxon>
        <taxon>Viridiplantae</taxon>
        <taxon>Streptophyta</taxon>
        <taxon>Embryophyta</taxon>
        <taxon>Tracheophyta</taxon>
        <taxon>Spermatophyta</taxon>
        <taxon>Magnoliopsida</taxon>
        <taxon>eudicotyledons</taxon>
        <taxon>Gunneridae</taxon>
        <taxon>Pentapetalae</taxon>
        <taxon>rosids</taxon>
        <taxon>fabids</taxon>
        <taxon>Rosales</taxon>
        <taxon>Rosaceae</taxon>
        <taxon>Amygdaloideae</taxon>
        <taxon>Amygdaleae</taxon>
        <taxon>Prunus</taxon>
    </lineage>
</organism>
<sequence>MEDLGFLNLSGTMVKEVPPSIGNLVALRKLDLRDCKYLEVVHDYLFRLTSLQELNLSSTKIKSLPSNIKQAAQLSRLCLNYCNSLEYLPELPPLLQCLNANGCTSLKTLSSSSTALAQGWEKYIFSQGLYEKHIFSDCRRLDENARSNIMGDAQLRIMRMATASSKFKEDKIEEASDDSNEVSLSLSLSLSLSIVEEVALFCFTSLITMMSISMVQESFIDIRCCGNEIPKWFSHKSEGCSIKIELPRDWFSTDFLGFALSLVVDFAPWDMEIRCNYNFKTNNGECIEVYHPLSNLRMNVRSRESRVVFVY</sequence>